<evidence type="ECO:0000313" key="1">
    <source>
        <dbReference type="EMBL" id="SVC37092.1"/>
    </source>
</evidence>
<name>A0A382LPR7_9ZZZZ</name>
<protein>
    <submittedName>
        <fullName evidence="1">Uncharacterized protein</fullName>
    </submittedName>
</protein>
<dbReference type="EMBL" id="UINC01087599">
    <property type="protein sequence ID" value="SVC37092.1"/>
    <property type="molecule type" value="Genomic_DNA"/>
</dbReference>
<accession>A0A382LPR7</accession>
<gene>
    <name evidence="1" type="ORF">METZ01_LOCUS289946</name>
</gene>
<sequence>MDKTVIDHGDILIDKIIEALHSSDPA</sequence>
<organism evidence="1">
    <name type="scientific">marine metagenome</name>
    <dbReference type="NCBI Taxonomy" id="408172"/>
    <lineage>
        <taxon>unclassified sequences</taxon>
        <taxon>metagenomes</taxon>
        <taxon>ecological metagenomes</taxon>
    </lineage>
</organism>
<reference evidence="1" key="1">
    <citation type="submission" date="2018-05" db="EMBL/GenBank/DDBJ databases">
        <authorList>
            <person name="Lanie J.A."/>
            <person name="Ng W.-L."/>
            <person name="Kazmierczak K.M."/>
            <person name="Andrzejewski T.M."/>
            <person name="Davidsen T.M."/>
            <person name="Wayne K.J."/>
            <person name="Tettelin H."/>
            <person name="Glass J.I."/>
            <person name="Rusch D."/>
            <person name="Podicherti R."/>
            <person name="Tsui H.-C.T."/>
            <person name="Winkler M.E."/>
        </authorList>
    </citation>
    <scope>NUCLEOTIDE SEQUENCE</scope>
</reference>
<dbReference type="AlphaFoldDB" id="A0A382LPR7"/>
<proteinExistence type="predicted"/>